<evidence type="ECO:0000313" key="4">
    <source>
        <dbReference type="EMBL" id="TMS34606.1"/>
    </source>
</evidence>
<dbReference type="STRING" id="34508.A0A4U8UNS0"/>
<dbReference type="AlphaFoldDB" id="A0A4U8UNS0"/>
<dbReference type="GO" id="GO:0008270">
    <property type="term" value="F:zinc ion binding"/>
    <property type="evidence" value="ECO:0007669"/>
    <property type="project" value="UniProtKB-KW"/>
</dbReference>
<feature type="region of interest" description="Disordered" evidence="2">
    <location>
        <begin position="71"/>
        <end position="91"/>
    </location>
</feature>
<protein>
    <recommendedName>
        <fullName evidence="3">C2H2-type domain-containing protein</fullName>
    </recommendedName>
</protein>
<feature type="compositionally biased region" description="Pro residues" evidence="2">
    <location>
        <begin position="77"/>
        <end position="90"/>
    </location>
</feature>
<reference evidence="4 5" key="2">
    <citation type="journal article" date="2019" name="G3 (Bethesda)">
        <title>Hybrid Assembly of the Genome of the Entomopathogenic Nematode Steinernema carpocapsae Identifies the X-Chromosome.</title>
        <authorList>
            <person name="Serra L."/>
            <person name="Macchietto M."/>
            <person name="Macias-Munoz A."/>
            <person name="McGill C.J."/>
            <person name="Rodriguez I.M."/>
            <person name="Rodriguez B."/>
            <person name="Murad R."/>
            <person name="Mortazavi A."/>
        </authorList>
    </citation>
    <scope>NUCLEOTIDE SEQUENCE [LARGE SCALE GENOMIC DNA]</scope>
    <source>
        <strain evidence="4 5">ALL</strain>
    </source>
</reference>
<keyword evidence="1" id="KW-0862">Zinc</keyword>
<keyword evidence="1" id="KW-0479">Metal-binding</keyword>
<name>A0A4U8UNS0_STECR</name>
<comment type="caution">
    <text evidence="4">The sequence shown here is derived from an EMBL/GenBank/DDBJ whole genome shotgun (WGS) entry which is preliminary data.</text>
</comment>
<evidence type="ECO:0000256" key="1">
    <source>
        <dbReference type="PROSITE-ProRule" id="PRU00042"/>
    </source>
</evidence>
<accession>A0A4U8UNS0</accession>
<dbReference type="OrthoDB" id="5803872at2759"/>
<dbReference type="Proteomes" id="UP000298663">
    <property type="component" value="Unassembled WGS sequence"/>
</dbReference>
<reference evidence="4 5" key="1">
    <citation type="journal article" date="2015" name="Genome Biol.">
        <title>Comparative genomics of Steinernema reveals deeply conserved gene regulatory networks.</title>
        <authorList>
            <person name="Dillman A.R."/>
            <person name="Macchietto M."/>
            <person name="Porter C.F."/>
            <person name="Rogers A."/>
            <person name="Williams B."/>
            <person name="Antoshechkin I."/>
            <person name="Lee M.M."/>
            <person name="Goodwin Z."/>
            <person name="Lu X."/>
            <person name="Lewis E.E."/>
            <person name="Goodrich-Blair H."/>
            <person name="Stock S.P."/>
            <person name="Adams B.J."/>
            <person name="Sternberg P.W."/>
            <person name="Mortazavi A."/>
        </authorList>
    </citation>
    <scope>NUCLEOTIDE SEQUENCE [LARGE SCALE GENOMIC DNA]</scope>
    <source>
        <strain evidence="4 5">ALL</strain>
    </source>
</reference>
<sequence length="488" mass="53754">MTHQQFAWGSLPPQKPGSLPPATLSSLIAASNMVDPNVLLSGLIKPMPQYAPPPQMSMPLLFQQNFGFQPQSQPQVTFPPTPPRQEPPTPNLATLESLKLYNDLLQLQALRELSDRLAMAPATTAMPPASCLSSPTSVPSQLSTQNSCLPSPAMTFATATSPVVDHNVPKEIEILSHSPSLLTPSVSAGATIGINLPAAVPPGLQAQFRNVMLPPPRPGHLSRPPSTPSETNESIAIRAQLSRPCSVNTPEEEEEFFVDVEKVDGEDAVTSRQRISAISEFNKKIKSLRTRGTVLECGMCEQRVNNNRSEISGHVYEHAKTKFRCKYCGIEYGLKEKVFEHIRSTHPNKNIGAVEDRRDMRVVCELLSQCFPRNPKPKATQFDDLTAELFKNLSGRNEREVLCAVCNEQVEVSRNSLKKHISHNHINYRCKRCKFTCADVKIQAAHCVNVHEVKQPENTVDFNACGAKEVLSSMMKQCFGKFMGAASP</sequence>
<gene>
    <name evidence="4" type="ORF">L596_002161</name>
</gene>
<dbReference type="SMART" id="SM00355">
    <property type="entry name" value="ZnF_C2H2"/>
    <property type="match status" value="4"/>
</dbReference>
<keyword evidence="1" id="KW-0863">Zinc-finger</keyword>
<dbReference type="EMBL" id="AZBU02000001">
    <property type="protein sequence ID" value="TMS34606.1"/>
    <property type="molecule type" value="Genomic_DNA"/>
</dbReference>
<keyword evidence="5" id="KW-1185">Reference proteome</keyword>
<feature type="domain" description="C2H2-type" evidence="3">
    <location>
        <begin position="323"/>
        <end position="351"/>
    </location>
</feature>
<evidence type="ECO:0000259" key="3">
    <source>
        <dbReference type="PROSITE" id="PS50157"/>
    </source>
</evidence>
<dbReference type="PROSITE" id="PS00028">
    <property type="entry name" value="ZINC_FINGER_C2H2_1"/>
    <property type="match status" value="2"/>
</dbReference>
<evidence type="ECO:0000256" key="2">
    <source>
        <dbReference type="SAM" id="MobiDB-lite"/>
    </source>
</evidence>
<evidence type="ECO:0000313" key="5">
    <source>
        <dbReference type="Proteomes" id="UP000298663"/>
    </source>
</evidence>
<dbReference type="InterPro" id="IPR013087">
    <property type="entry name" value="Znf_C2H2_type"/>
</dbReference>
<dbReference type="PROSITE" id="PS50157">
    <property type="entry name" value="ZINC_FINGER_C2H2_2"/>
    <property type="match status" value="1"/>
</dbReference>
<organism evidence="4 5">
    <name type="scientific">Steinernema carpocapsae</name>
    <name type="common">Entomopathogenic nematode</name>
    <dbReference type="NCBI Taxonomy" id="34508"/>
    <lineage>
        <taxon>Eukaryota</taxon>
        <taxon>Metazoa</taxon>
        <taxon>Ecdysozoa</taxon>
        <taxon>Nematoda</taxon>
        <taxon>Chromadorea</taxon>
        <taxon>Rhabditida</taxon>
        <taxon>Tylenchina</taxon>
        <taxon>Panagrolaimomorpha</taxon>
        <taxon>Strongyloidoidea</taxon>
        <taxon>Steinernematidae</taxon>
        <taxon>Steinernema</taxon>
    </lineage>
</organism>
<dbReference type="Gene3D" id="3.30.160.60">
    <property type="entry name" value="Classic Zinc Finger"/>
    <property type="match status" value="1"/>
</dbReference>
<proteinExistence type="predicted"/>